<feature type="compositionally biased region" description="Polar residues" evidence="1">
    <location>
        <begin position="209"/>
        <end position="230"/>
    </location>
</feature>
<gene>
    <name evidence="2" type="ORF">Pfra01_000864600</name>
</gene>
<dbReference type="EMBL" id="BSXT01000786">
    <property type="protein sequence ID" value="GMF34072.1"/>
    <property type="molecule type" value="Genomic_DNA"/>
</dbReference>
<keyword evidence="3" id="KW-1185">Reference proteome</keyword>
<organism evidence="2 3">
    <name type="scientific">Phytophthora fragariaefolia</name>
    <dbReference type="NCBI Taxonomy" id="1490495"/>
    <lineage>
        <taxon>Eukaryota</taxon>
        <taxon>Sar</taxon>
        <taxon>Stramenopiles</taxon>
        <taxon>Oomycota</taxon>
        <taxon>Peronosporomycetes</taxon>
        <taxon>Peronosporales</taxon>
        <taxon>Peronosporaceae</taxon>
        <taxon>Phytophthora</taxon>
    </lineage>
</organism>
<dbReference type="Proteomes" id="UP001165121">
    <property type="component" value="Unassembled WGS sequence"/>
</dbReference>
<name>A0A9W6X9E8_9STRA</name>
<feature type="compositionally biased region" description="Polar residues" evidence="1">
    <location>
        <begin position="308"/>
        <end position="317"/>
    </location>
</feature>
<evidence type="ECO:0000313" key="3">
    <source>
        <dbReference type="Proteomes" id="UP001165121"/>
    </source>
</evidence>
<feature type="compositionally biased region" description="Basic and acidic residues" evidence="1">
    <location>
        <begin position="239"/>
        <end position="262"/>
    </location>
</feature>
<protein>
    <submittedName>
        <fullName evidence="2">Unnamed protein product</fullName>
    </submittedName>
</protein>
<feature type="region of interest" description="Disordered" evidence="1">
    <location>
        <begin position="185"/>
        <end position="317"/>
    </location>
</feature>
<dbReference type="AlphaFoldDB" id="A0A9W6X9E8"/>
<feature type="compositionally biased region" description="Polar residues" evidence="1">
    <location>
        <begin position="186"/>
        <end position="196"/>
    </location>
</feature>
<comment type="caution">
    <text evidence="2">The sequence shown here is derived from an EMBL/GenBank/DDBJ whole genome shotgun (WGS) entry which is preliminary data.</text>
</comment>
<accession>A0A9W6X9E8</accession>
<reference evidence="2" key="1">
    <citation type="submission" date="2023-04" db="EMBL/GenBank/DDBJ databases">
        <title>Phytophthora fragariaefolia NBRC 109709.</title>
        <authorList>
            <person name="Ichikawa N."/>
            <person name="Sato H."/>
            <person name="Tonouchi N."/>
        </authorList>
    </citation>
    <scope>NUCLEOTIDE SEQUENCE</scope>
    <source>
        <strain evidence="2">NBRC 109709</strain>
    </source>
</reference>
<evidence type="ECO:0000256" key="1">
    <source>
        <dbReference type="SAM" id="MobiDB-lite"/>
    </source>
</evidence>
<sequence>MMNPRATPCCSVSDSVRNIVATAASPMTVASRWIASHSGSARWEQASRATCVAATFGLPVDMSVSTVATTLRSDSNVAAELEVTTFVATEFATAESGVITEAATTPDTEAGSAAELGVQTTNSVEVAAGTVDTVTDRDGIEIETWTGKADPGAVVAELEVAEPVTTVVTAVLEVAATGPEVAVVTPDSNELETGTPPSGEVEVNAASVKESNSTSSAGLPASNSGKTSSLAGLAGRETTVADRDATERREERGRHRLEERVDSAATFHRTQRPGHHLPVDPSPPRDSLPREEESNKVGQAADEVCAKNPQQSPRLDG</sequence>
<evidence type="ECO:0000313" key="2">
    <source>
        <dbReference type="EMBL" id="GMF34072.1"/>
    </source>
</evidence>
<proteinExistence type="predicted"/>